<protein>
    <submittedName>
        <fullName evidence="1">Uncharacterized protein</fullName>
    </submittedName>
</protein>
<accession>A0A1F4ZBL4</accession>
<comment type="caution">
    <text evidence="1">The sequence shown here is derived from an EMBL/GenBank/DDBJ whole genome shotgun (WGS) entry which is preliminary data.</text>
</comment>
<dbReference type="AlphaFoldDB" id="A0A1F4ZBL4"/>
<organism evidence="1 2">
    <name type="scientific">Candidatus Amesbacteria bacterium RIFCSPLOWO2_01_FULL_48_25</name>
    <dbReference type="NCBI Taxonomy" id="1797259"/>
    <lineage>
        <taxon>Bacteria</taxon>
        <taxon>Candidatus Amesiibacteriota</taxon>
    </lineage>
</organism>
<dbReference type="Proteomes" id="UP000177080">
    <property type="component" value="Unassembled WGS sequence"/>
</dbReference>
<reference evidence="1 2" key="1">
    <citation type="journal article" date="2016" name="Nat. Commun.">
        <title>Thousands of microbial genomes shed light on interconnected biogeochemical processes in an aquifer system.</title>
        <authorList>
            <person name="Anantharaman K."/>
            <person name="Brown C.T."/>
            <person name="Hug L.A."/>
            <person name="Sharon I."/>
            <person name="Castelle C.J."/>
            <person name="Probst A.J."/>
            <person name="Thomas B.C."/>
            <person name="Singh A."/>
            <person name="Wilkins M.J."/>
            <person name="Karaoz U."/>
            <person name="Brodie E.L."/>
            <person name="Williams K.H."/>
            <person name="Hubbard S.S."/>
            <person name="Banfield J.F."/>
        </authorList>
    </citation>
    <scope>NUCLEOTIDE SEQUENCE [LARGE SCALE GENOMIC DNA]</scope>
</reference>
<dbReference type="STRING" id="1797259.A2989_02740"/>
<evidence type="ECO:0000313" key="1">
    <source>
        <dbReference type="EMBL" id="OGD03575.1"/>
    </source>
</evidence>
<name>A0A1F4ZBL4_9BACT</name>
<sequence length="95" mass="10625">MSLQEKEYVLLDPAGFKPLLELARLWILSTLAPKLCPDLRSKKPISNVAVGWPTSPEAKILFKCPGTPLYRVCDKCPIRTTGELFKVISVDLPEE</sequence>
<evidence type="ECO:0000313" key="2">
    <source>
        <dbReference type="Proteomes" id="UP000177080"/>
    </source>
</evidence>
<dbReference type="EMBL" id="MEXN01000005">
    <property type="protein sequence ID" value="OGD03575.1"/>
    <property type="molecule type" value="Genomic_DNA"/>
</dbReference>
<proteinExistence type="predicted"/>
<gene>
    <name evidence="1" type="ORF">A2989_02740</name>
</gene>